<dbReference type="RefSeq" id="WP_067763977.1">
    <property type="nucleotide sequence ID" value="NZ_LZDS01000023.1"/>
</dbReference>
<dbReference type="PANTHER" id="PTHR33741">
    <property type="entry name" value="TRANSMEMBRANE PROTEIN DDB_G0269096-RELATED"/>
    <property type="match status" value="1"/>
</dbReference>
<feature type="transmembrane region" description="Helical" evidence="2">
    <location>
        <begin position="25"/>
        <end position="46"/>
    </location>
</feature>
<protein>
    <recommendedName>
        <fullName evidence="3">CBS domain-containing protein</fullName>
    </recommendedName>
</protein>
<dbReference type="InterPro" id="IPR000644">
    <property type="entry name" value="CBS_dom"/>
</dbReference>
<feature type="transmembrane region" description="Helical" evidence="2">
    <location>
        <begin position="143"/>
        <end position="164"/>
    </location>
</feature>
<dbReference type="SUPFAM" id="SSF54631">
    <property type="entry name" value="CBS-domain pair"/>
    <property type="match status" value="1"/>
</dbReference>
<keyword evidence="2" id="KW-0812">Transmembrane</keyword>
<dbReference type="OrthoDB" id="9811720at2"/>
<proteinExistence type="predicted"/>
<gene>
    <name evidence="4" type="ORF">A9J31_04120</name>
</gene>
<evidence type="ECO:0000313" key="4">
    <source>
        <dbReference type="EMBL" id="OBX28806.1"/>
    </source>
</evidence>
<feature type="domain" description="CBS" evidence="3">
    <location>
        <begin position="241"/>
        <end position="300"/>
    </location>
</feature>
<dbReference type="Proteomes" id="UP000185753">
    <property type="component" value="Unassembled WGS sequence"/>
</dbReference>
<organism evidence="4 5">
    <name type="scientific">Acinetobacter gandensis</name>
    <dbReference type="NCBI Taxonomy" id="1443941"/>
    <lineage>
        <taxon>Bacteria</taxon>
        <taxon>Pseudomonadati</taxon>
        <taxon>Pseudomonadota</taxon>
        <taxon>Gammaproteobacteria</taxon>
        <taxon>Moraxellales</taxon>
        <taxon>Moraxellaceae</taxon>
        <taxon>Acinetobacter</taxon>
    </lineage>
</organism>
<name>A0A1A7RA59_9GAMM</name>
<keyword evidence="5" id="KW-1185">Reference proteome</keyword>
<evidence type="ECO:0000256" key="2">
    <source>
        <dbReference type="SAM" id="Phobius"/>
    </source>
</evidence>
<feature type="transmembrane region" description="Helical" evidence="2">
    <location>
        <begin position="84"/>
        <end position="115"/>
    </location>
</feature>
<dbReference type="AlphaFoldDB" id="A0A1A7RA59"/>
<evidence type="ECO:0000259" key="3">
    <source>
        <dbReference type="PROSITE" id="PS51371"/>
    </source>
</evidence>
<dbReference type="STRING" id="1443941.A9J31_04120"/>
<dbReference type="InterPro" id="IPR007065">
    <property type="entry name" value="HPP"/>
</dbReference>
<keyword evidence="2" id="KW-0472">Membrane</keyword>
<reference evidence="5" key="1">
    <citation type="submission" date="2016-06" db="EMBL/GenBank/DDBJ databases">
        <authorList>
            <person name="Radolfova-Krizova L."/>
            <person name="Nemec A."/>
        </authorList>
    </citation>
    <scope>NUCLEOTIDE SEQUENCE [LARGE SCALE GENOMIC DNA]</scope>
    <source>
        <strain evidence="5">ANC 4275</strain>
    </source>
</reference>
<dbReference type="EMBL" id="LZDS01000023">
    <property type="protein sequence ID" value="OBX28806.1"/>
    <property type="molecule type" value="Genomic_DNA"/>
</dbReference>
<evidence type="ECO:0000256" key="1">
    <source>
        <dbReference type="PROSITE-ProRule" id="PRU00703"/>
    </source>
</evidence>
<dbReference type="Pfam" id="PF00571">
    <property type="entry name" value="CBS"/>
    <property type="match status" value="2"/>
</dbReference>
<keyword evidence="2" id="KW-1133">Transmembrane helix</keyword>
<comment type="caution">
    <text evidence="4">The sequence shown here is derived from an EMBL/GenBank/DDBJ whole genome shotgun (WGS) entry which is preliminary data.</text>
</comment>
<dbReference type="SMART" id="SM00116">
    <property type="entry name" value="CBS"/>
    <property type="match status" value="2"/>
</dbReference>
<feature type="transmembrane region" description="Helical" evidence="2">
    <location>
        <begin position="52"/>
        <end position="72"/>
    </location>
</feature>
<dbReference type="InterPro" id="IPR058581">
    <property type="entry name" value="TM_HPP"/>
</dbReference>
<dbReference type="Pfam" id="PF04982">
    <property type="entry name" value="TM_HPP"/>
    <property type="match status" value="1"/>
</dbReference>
<dbReference type="PROSITE" id="PS51371">
    <property type="entry name" value="CBS"/>
    <property type="match status" value="2"/>
</dbReference>
<feature type="domain" description="CBS" evidence="3">
    <location>
        <begin position="309"/>
        <end position="365"/>
    </location>
</feature>
<keyword evidence="1" id="KW-0129">CBS domain</keyword>
<dbReference type="PANTHER" id="PTHR33741:SF5">
    <property type="entry name" value="TRANSMEMBRANE PROTEIN DDB_G0269096-RELATED"/>
    <property type="match status" value="1"/>
</dbReference>
<accession>A0A1A7RA59</accession>
<evidence type="ECO:0000313" key="5">
    <source>
        <dbReference type="Proteomes" id="UP000185753"/>
    </source>
</evidence>
<sequence length="370" mass="40929">MFHAKSAWLNTLKPNFKVLPLKDRILCGVGALLGLGLSSFISWLALGDLNAWYIAPMGASSVLLFAVPASPLAQPWNMVVGNTLAALIGVTCAMFIPNLTEAFSIAVALAIVLMMTTDSLHPPSGAVAITAVLGGEAVHDLGYAFLFYPVLLNSVLLMVVAIIYNRLLGKQYPQKAQVNTRTTDPTPTQKVSIQPADIQQVLEQQSQLLDISEYDLQKIILEAQQLASRRGTSQFSCRDIMSQQVIYLRAEDDIQSALDKFKQVNLMSLPVVSDLDRLVGNLALYDVVEWFKRAADPKASWENHVYQIMNPKVVTVQPDQPIEDLVPYFVERSFNYIPVVEQKRLVGMISRADMIAALSQQLNALQQYNH</sequence>
<dbReference type="Gene3D" id="3.10.580.10">
    <property type="entry name" value="CBS-domain"/>
    <property type="match status" value="2"/>
</dbReference>
<dbReference type="InterPro" id="IPR046342">
    <property type="entry name" value="CBS_dom_sf"/>
</dbReference>